<dbReference type="Pfam" id="PF00583">
    <property type="entry name" value="Acetyltransf_1"/>
    <property type="match status" value="1"/>
</dbReference>
<accession>A0ABP4VPX4</accession>
<gene>
    <name evidence="4" type="ORF">GCM10009710_10030</name>
</gene>
<dbReference type="PANTHER" id="PTHR43877">
    <property type="entry name" value="AMINOALKYLPHOSPHONATE N-ACETYLTRANSFERASE-RELATED-RELATED"/>
    <property type="match status" value="1"/>
</dbReference>
<evidence type="ECO:0000256" key="1">
    <source>
        <dbReference type="ARBA" id="ARBA00022679"/>
    </source>
</evidence>
<dbReference type="Proteomes" id="UP001501057">
    <property type="component" value="Unassembled WGS sequence"/>
</dbReference>
<organism evidence="4 5">
    <name type="scientific">Aeromicrobium alkaliterrae</name>
    <dbReference type="NCBI Taxonomy" id="302168"/>
    <lineage>
        <taxon>Bacteria</taxon>
        <taxon>Bacillati</taxon>
        <taxon>Actinomycetota</taxon>
        <taxon>Actinomycetes</taxon>
        <taxon>Propionibacteriales</taxon>
        <taxon>Nocardioidaceae</taxon>
        <taxon>Aeromicrobium</taxon>
    </lineage>
</organism>
<dbReference type="SUPFAM" id="SSF55729">
    <property type="entry name" value="Acyl-CoA N-acyltransferases (Nat)"/>
    <property type="match status" value="1"/>
</dbReference>
<keyword evidence="1" id="KW-0808">Transferase</keyword>
<comment type="caution">
    <text evidence="4">The sequence shown here is derived from an EMBL/GenBank/DDBJ whole genome shotgun (WGS) entry which is preliminary data.</text>
</comment>
<dbReference type="EMBL" id="BAAAME010000002">
    <property type="protein sequence ID" value="GAA1731373.1"/>
    <property type="molecule type" value="Genomic_DNA"/>
</dbReference>
<dbReference type="PROSITE" id="PS51186">
    <property type="entry name" value="GNAT"/>
    <property type="match status" value="1"/>
</dbReference>
<evidence type="ECO:0000313" key="4">
    <source>
        <dbReference type="EMBL" id="GAA1731373.1"/>
    </source>
</evidence>
<protein>
    <recommendedName>
        <fullName evidence="3">N-acetyltransferase domain-containing protein</fullName>
    </recommendedName>
</protein>
<keyword evidence="5" id="KW-1185">Reference proteome</keyword>
<dbReference type="InterPro" id="IPR016181">
    <property type="entry name" value="Acyl_CoA_acyltransferase"/>
</dbReference>
<sequence length="195" mass="21004">MRPRFPLTVREATSDDAAELARLWQDAAVEGGEAGAGHAALWHEPDLAEASEALAFNLDHPHRTVWVALHEDVVVGAVAATITTITPVTLTRALVVTDLVVDPARRRHGIAWQMLLQVAEHGEKEQCELYLAIIPGAAREPARYLAKVGFSPVASVRAITATTLRAKVASVGAASPAGRMLAVRRSMRRREGRQG</sequence>
<evidence type="ECO:0000256" key="2">
    <source>
        <dbReference type="ARBA" id="ARBA00023315"/>
    </source>
</evidence>
<keyword evidence="2" id="KW-0012">Acyltransferase</keyword>
<dbReference type="CDD" id="cd04301">
    <property type="entry name" value="NAT_SF"/>
    <property type="match status" value="1"/>
</dbReference>
<dbReference type="Gene3D" id="3.40.630.30">
    <property type="match status" value="1"/>
</dbReference>
<dbReference type="InterPro" id="IPR000182">
    <property type="entry name" value="GNAT_dom"/>
</dbReference>
<dbReference type="RefSeq" id="WP_344198384.1">
    <property type="nucleotide sequence ID" value="NZ_BAAAME010000002.1"/>
</dbReference>
<name>A0ABP4VPX4_9ACTN</name>
<feature type="domain" description="N-acetyltransferase" evidence="3">
    <location>
        <begin position="7"/>
        <end position="169"/>
    </location>
</feature>
<reference evidence="5" key="1">
    <citation type="journal article" date="2019" name="Int. J. Syst. Evol. Microbiol.">
        <title>The Global Catalogue of Microorganisms (GCM) 10K type strain sequencing project: providing services to taxonomists for standard genome sequencing and annotation.</title>
        <authorList>
            <consortium name="The Broad Institute Genomics Platform"/>
            <consortium name="The Broad Institute Genome Sequencing Center for Infectious Disease"/>
            <person name="Wu L."/>
            <person name="Ma J."/>
        </authorList>
    </citation>
    <scope>NUCLEOTIDE SEQUENCE [LARGE SCALE GENOMIC DNA]</scope>
    <source>
        <strain evidence="5">JCM 13518</strain>
    </source>
</reference>
<evidence type="ECO:0000313" key="5">
    <source>
        <dbReference type="Proteomes" id="UP001501057"/>
    </source>
</evidence>
<evidence type="ECO:0000259" key="3">
    <source>
        <dbReference type="PROSITE" id="PS51186"/>
    </source>
</evidence>
<dbReference type="InterPro" id="IPR050832">
    <property type="entry name" value="Bact_Acetyltransf"/>
</dbReference>
<proteinExistence type="predicted"/>